<comment type="caution">
    <text evidence="3">The sequence shown here is derived from an EMBL/GenBank/DDBJ whole genome shotgun (WGS) entry which is preliminary data.</text>
</comment>
<feature type="region of interest" description="Disordered" evidence="1">
    <location>
        <begin position="36"/>
        <end position="57"/>
    </location>
</feature>
<organism evidence="3 4">
    <name type="scientific">Nocardioides salarius</name>
    <dbReference type="NCBI Taxonomy" id="374513"/>
    <lineage>
        <taxon>Bacteria</taxon>
        <taxon>Bacillati</taxon>
        <taxon>Actinomycetota</taxon>
        <taxon>Actinomycetes</taxon>
        <taxon>Propionibacteriales</taxon>
        <taxon>Nocardioidaceae</taxon>
        <taxon>Nocardioides</taxon>
    </lineage>
</organism>
<evidence type="ECO:0008006" key="5">
    <source>
        <dbReference type="Google" id="ProtNLM"/>
    </source>
</evidence>
<evidence type="ECO:0000313" key="4">
    <source>
        <dbReference type="Proteomes" id="UP000732378"/>
    </source>
</evidence>
<evidence type="ECO:0000256" key="2">
    <source>
        <dbReference type="SAM" id="SignalP"/>
    </source>
</evidence>
<feature type="chain" id="PRO_5047250736" description="Secreted protein" evidence="2">
    <location>
        <begin position="35"/>
        <end position="359"/>
    </location>
</feature>
<proteinExistence type="predicted"/>
<sequence length="359" mass="38871">MNDRTPRVRTRATALLLVALTALPAASLAPPALAAGERPAVGGASATPGERVASRRVEDATRRKVVLDWDGRNGGRRVRSTPVPGVGVLKLVCKPRNTIVRLTPYDRSAETQMWLAKHEDKAGPAVAVKNVRVYRWASADDDGRGGTGRSAHEGLNQHTPVENWSNGYMHGVVSQRPGRHQPAASAARVPSTSLEITWWWNGFHHPRQYRSCRIAATLQTVTGTSIGVDWHGDADGLAAPATQVTALDGLGDLELSCTPDGGDGGRQEVLLRTDDPSAVLYYERIEGEGAVDDHVETDTLDHDPVLGAVPPVSLPENGMLRLWWTAHGHTRRFILSSYYVVNDAEHPHLNLCEVAAAEF</sequence>
<keyword evidence="4" id="KW-1185">Reference proteome</keyword>
<protein>
    <recommendedName>
        <fullName evidence="5">Secreted protein</fullName>
    </recommendedName>
</protein>
<dbReference type="EMBL" id="JAFBBZ010000001">
    <property type="protein sequence ID" value="MBM7508868.1"/>
    <property type="molecule type" value="Genomic_DNA"/>
</dbReference>
<name>A0ABS2MCD6_9ACTN</name>
<keyword evidence="2" id="KW-0732">Signal</keyword>
<gene>
    <name evidence="3" type="ORF">JOE61_002682</name>
</gene>
<feature type="region of interest" description="Disordered" evidence="1">
    <location>
        <begin position="141"/>
        <end position="163"/>
    </location>
</feature>
<evidence type="ECO:0000313" key="3">
    <source>
        <dbReference type="EMBL" id="MBM7508868.1"/>
    </source>
</evidence>
<dbReference type="RefSeq" id="WP_193668640.1">
    <property type="nucleotide sequence ID" value="NZ_JACDTV010000005.1"/>
</dbReference>
<feature type="signal peptide" evidence="2">
    <location>
        <begin position="1"/>
        <end position="34"/>
    </location>
</feature>
<reference evidence="3 4" key="1">
    <citation type="submission" date="2021-01" db="EMBL/GenBank/DDBJ databases">
        <title>Sequencing the genomes of 1000 actinobacteria strains.</title>
        <authorList>
            <person name="Klenk H.-P."/>
        </authorList>
    </citation>
    <scope>NUCLEOTIDE SEQUENCE [LARGE SCALE GENOMIC DNA]</scope>
    <source>
        <strain evidence="3 4">DSM 18239</strain>
    </source>
</reference>
<dbReference type="Proteomes" id="UP000732378">
    <property type="component" value="Unassembled WGS sequence"/>
</dbReference>
<evidence type="ECO:0000256" key="1">
    <source>
        <dbReference type="SAM" id="MobiDB-lite"/>
    </source>
</evidence>
<accession>A0ABS2MCD6</accession>